<evidence type="ECO:0000256" key="1">
    <source>
        <dbReference type="ARBA" id="ARBA00004479"/>
    </source>
</evidence>
<name>A0ABD0XTK0_9HEMI</name>
<dbReference type="FunFam" id="3.40.50.410:FF:000007">
    <property type="entry name" value="Calcium voltage-gated channel auxiliary subunit alpha2delta 3"/>
    <property type="match status" value="1"/>
</dbReference>
<keyword evidence="12" id="KW-0472">Membrane</keyword>
<sequence length="945" mass="108935">MDTAENSAEAAPAEGSINPEYPYYNAKQLNVGKGNGTEVVLVPDLHFNNISVNTSFSAVHVPTNVYDRSPEVLHGIKWSANLDDIFVSNYRQDPTLSWQYFGSSTGFMRQFPAMEWKQEPVDLYDCRTRSWYIEAATSPKDILILVDNSGSMMGQRKEIARHVVSNILDTLGNNDFVNILSFVKDTEEVVPCFKDRLVQANLANIRELKMGMERMKMASNIANFTIALTKAFELLQAYREEKLGAACNQAIMLITDGVPYNFKEIFEEYNWRDLPKMPVRVFTYLIGREIADVREVKWMACANRGYYVHLSTMADVRERVLQYVPVMARPMVLYKKEHPVIWTPVYADVEDPKMTDWLWEMKERAEQKERSISFRRDRSNFHSKEEHDRRSSLKKHDYNDQVSPYRMMTSVSMPVYDRRENANLTERVLINEAFWVLKTRETKVANLLGVAGTDVPNSDIQKLMVQHLLGVNAYAFIVTNNGYVLIHPDLRPVFQAILKPSYNSIDVTEVELLDDDLPPRVFNKSFLILREKLINQTNGSAKFCVKYHYDRMKRASRNVRHYYYNAIGGTPFELIVALPDVYGLNRVEAQVEIKRLHSEGKNPLDYFHGKNWKIHPDWFYCKCHTGKPYNTSTPEEELKYFLERSAQQGWKWPLRRSSSPPEHQSDTNKRDTVEKTSYFCDRKLFLSLVYDAKVTEWFSTNISTASAEEKGPIAKLMALLSRKELKQRFGLTLVFMATRSGLTRWQDISLNSENEEESHELHFSEIHNRAIDEIWYKRAVEQYLVEPLSFVYSVPFDSGDDNDTLVTASHAIFHSDGSREAPAAVVGFQFHHSALHAMFLSIVSACEEHSVCETCASDSYDCYVLDNNGYIVISENREHTGMFFGEVKGGIMKALIDDNHYSKIQIYDYQAVCFRGGVSEPSNSSKTYTVSFLTWCIMTLLIWNI</sequence>
<dbReference type="Proteomes" id="UP001558652">
    <property type="component" value="Unassembled WGS sequence"/>
</dbReference>
<evidence type="ECO:0000256" key="7">
    <source>
        <dbReference type="ARBA" id="ARBA00022729"/>
    </source>
</evidence>
<keyword evidence="2" id="KW-0813">Transport</keyword>
<keyword evidence="10" id="KW-1133">Transmembrane helix</keyword>
<evidence type="ECO:0000313" key="19">
    <source>
        <dbReference type="Proteomes" id="UP001558652"/>
    </source>
</evidence>
<dbReference type="PANTHER" id="PTHR10166:SF63">
    <property type="entry name" value="STRAIGHTJACKET, ISOFORM C"/>
    <property type="match status" value="1"/>
</dbReference>
<evidence type="ECO:0000259" key="17">
    <source>
        <dbReference type="PROSITE" id="PS50234"/>
    </source>
</evidence>
<feature type="domain" description="VWFA" evidence="17">
    <location>
        <begin position="141"/>
        <end position="331"/>
    </location>
</feature>
<evidence type="ECO:0000313" key="18">
    <source>
        <dbReference type="EMBL" id="KAL1110506.1"/>
    </source>
</evidence>
<evidence type="ECO:0000256" key="8">
    <source>
        <dbReference type="ARBA" id="ARBA00022837"/>
    </source>
</evidence>
<dbReference type="Gene3D" id="3.30.450.20">
    <property type="entry name" value="PAS domain"/>
    <property type="match status" value="1"/>
</dbReference>
<dbReference type="GO" id="GO:0034702">
    <property type="term" value="C:monoatomic ion channel complex"/>
    <property type="evidence" value="ECO:0007669"/>
    <property type="project" value="UniProtKB-KW"/>
</dbReference>
<keyword evidence="8" id="KW-0106">Calcium</keyword>
<feature type="region of interest" description="Disordered" evidence="16">
    <location>
        <begin position="370"/>
        <end position="396"/>
    </location>
</feature>
<evidence type="ECO:0000256" key="14">
    <source>
        <dbReference type="ARBA" id="ARBA00023180"/>
    </source>
</evidence>
<gene>
    <name evidence="18" type="ORF">AAG570_008034</name>
</gene>
<dbReference type="Pfam" id="PF08473">
    <property type="entry name" value="VGCC_alpha2"/>
    <property type="match status" value="1"/>
</dbReference>
<dbReference type="EMBL" id="JBFDAA010000022">
    <property type="protein sequence ID" value="KAL1110506.1"/>
    <property type="molecule type" value="Genomic_DNA"/>
</dbReference>
<evidence type="ECO:0000256" key="9">
    <source>
        <dbReference type="ARBA" id="ARBA00022882"/>
    </source>
</evidence>
<evidence type="ECO:0000256" key="3">
    <source>
        <dbReference type="ARBA" id="ARBA00022568"/>
    </source>
</evidence>
<protein>
    <recommendedName>
        <fullName evidence="17">VWFA domain-containing protein</fullName>
    </recommendedName>
</protein>
<comment type="subcellular location">
    <subcellularLocation>
        <location evidence="1">Membrane</location>
        <topology evidence="1">Single-pass type I membrane protein</topology>
    </subcellularLocation>
</comment>
<dbReference type="PANTHER" id="PTHR10166">
    <property type="entry name" value="VOLTAGE-DEPENDENT CALCIUM CHANNEL SUBUNIT ALPHA-2/DELTA-RELATED"/>
    <property type="match status" value="1"/>
</dbReference>
<dbReference type="AlphaFoldDB" id="A0ABD0XTK0"/>
<keyword evidence="14" id="KW-0325">Glycoprotein</keyword>
<dbReference type="GO" id="GO:0046872">
    <property type="term" value="F:metal ion binding"/>
    <property type="evidence" value="ECO:0007669"/>
    <property type="project" value="UniProtKB-KW"/>
</dbReference>
<organism evidence="18 19">
    <name type="scientific">Ranatra chinensis</name>
    <dbReference type="NCBI Taxonomy" id="642074"/>
    <lineage>
        <taxon>Eukaryota</taxon>
        <taxon>Metazoa</taxon>
        <taxon>Ecdysozoa</taxon>
        <taxon>Arthropoda</taxon>
        <taxon>Hexapoda</taxon>
        <taxon>Insecta</taxon>
        <taxon>Pterygota</taxon>
        <taxon>Neoptera</taxon>
        <taxon>Paraneoptera</taxon>
        <taxon>Hemiptera</taxon>
        <taxon>Heteroptera</taxon>
        <taxon>Panheteroptera</taxon>
        <taxon>Nepomorpha</taxon>
        <taxon>Nepidae</taxon>
        <taxon>Ranatrinae</taxon>
        <taxon>Ranatra</taxon>
    </lineage>
</organism>
<comment type="caution">
    <text evidence="18">The sequence shown here is derived from an EMBL/GenBank/DDBJ whole genome shotgun (WGS) entry which is preliminary data.</text>
</comment>
<keyword evidence="13" id="KW-1015">Disulfide bond</keyword>
<feature type="region of interest" description="Disordered" evidence="16">
    <location>
        <begin position="652"/>
        <end position="671"/>
    </location>
</feature>
<reference evidence="18 19" key="1">
    <citation type="submission" date="2024-07" db="EMBL/GenBank/DDBJ databases">
        <title>Chromosome-level genome assembly of the water stick insect Ranatra chinensis (Heteroptera: Nepidae).</title>
        <authorList>
            <person name="Liu X."/>
        </authorList>
    </citation>
    <scope>NUCLEOTIDE SEQUENCE [LARGE SCALE GENOMIC DNA]</scope>
    <source>
        <strain evidence="18">Cailab_2021Rc</strain>
        <tissue evidence="18">Muscle</tissue>
    </source>
</reference>
<evidence type="ECO:0000256" key="16">
    <source>
        <dbReference type="SAM" id="MobiDB-lite"/>
    </source>
</evidence>
<evidence type="ECO:0000256" key="11">
    <source>
        <dbReference type="ARBA" id="ARBA00023065"/>
    </source>
</evidence>
<evidence type="ECO:0000256" key="13">
    <source>
        <dbReference type="ARBA" id="ARBA00023157"/>
    </source>
</evidence>
<evidence type="ECO:0000256" key="5">
    <source>
        <dbReference type="ARBA" id="ARBA00022692"/>
    </source>
</evidence>
<dbReference type="InterPro" id="IPR013680">
    <property type="entry name" value="VDCC_a2/dsu"/>
</dbReference>
<evidence type="ECO:0000256" key="4">
    <source>
        <dbReference type="ARBA" id="ARBA00022673"/>
    </source>
</evidence>
<dbReference type="CDD" id="cd01463">
    <property type="entry name" value="vWA_VGCC_like"/>
    <property type="match status" value="1"/>
</dbReference>
<evidence type="ECO:0000256" key="12">
    <source>
        <dbReference type="ARBA" id="ARBA00023136"/>
    </source>
</evidence>
<dbReference type="SUPFAM" id="SSF53300">
    <property type="entry name" value="vWA-like"/>
    <property type="match status" value="1"/>
</dbReference>
<dbReference type="PROSITE" id="PS50234">
    <property type="entry name" value="VWFA"/>
    <property type="match status" value="1"/>
</dbReference>
<dbReference type="Pfam" id="PF13519">
    <property type="entry name" value="VWA_2"/>
    <property type="match status" value="1"/>
</dbReference>
<proteinExistence type="predicted"/>
<keyword evidence="15" id="KW-0407">Ion channel</keyword>
<dbReference type="InterPro" id="IPR002035">
    <property type="entry name" value="VWF_A"/>
</dbReference>
<keyword evidence="7" id="KW-0732">Signal</keyword>
<dbReference type="SMART" id="SM00327">
    <property type="entry name" value="VWA"/>
    <property type="match status" value="1"/>
</dbReference>
<evidence type="ECO:0000256" key="10">
    <source>
        <dbReference type="ARBA" id="ARBA00022989"/>
    </source>
</evidence>
<keyword evidence="4" id="KW-0107">Calcium channel</keyword>
<dbReference type="Pfam" id="PF08399">
    <property type="entry name" value="VWA_N"/>
    <property type="match status" value="1"/>
</dbReference>
<keyword evidence="6" id="KW-0479">Metal-binding</keyword>
<accession>A0ABD0XTK0</accession>
<evidence type="ECO:0000256" key="15">
    <source>
        <dbReference type="ARBA" id="ARBA00023303"/>
    </source>
</evidence>
<dbReference type="InterPro" id="IPR013608">
    <property type="entry name" value="VWA_N"/>
</dbReference>
<keyword evidence="11" id="KW-0406">Ion transport</keyword>
<evidence type="ECO:0000256" key="6">
    <source>
        <dbReference type="ARBA" id="ARBA00022723"/>
    </source>
</evidence>
<keyword evidence="19" id="KW-1185">Reference proteome</keyword>
<dbReference type="InterPro" id="IPR036465">
    <property type="entry name" value="vWFA_dom_sf"/>
</dbReference>
<keyword evidence="3" id="KW-0109">Calcium transport</keyword>
<keyword evidence="9" id="KW-0851">Voltage-gated channel</keyword>
<dbReference type="InterPro" id="IPR051173">
    <property type="entry name" value="Ca_channel_alpha-2/delta"/>
</dbReference>
<keyword evidence="5" id="KW-0812">Transmembrane</keyword>
<dbReference type="GO" id="GO:0005262">
    <property type="term" value="F:calcium channel activity"/>
    <property type="evidence" value="ECO:0007669"/>
    <property type="project" value="UniProtKB-KW"/>
</dbReference>
<evidence type="ECO:0000256" key="2">
    <source>
        <dbReference type="ARBA" id="ARBA00022448"/>
    </source>
</evidence>
<dbReference type="FunFam" id="3.30.450.20:FF:000057">
    <property type="entry name" value="Voltage-dependent calcium channel subunit alpha-2/delta-4"/>
    <property type="match status" value="1"/>
</dbReference>
<dbReference type="Gene3D" id="3.40.50.410">
    <property type="entry name" value="von Willebrand factor, type A domain"/>
    <property type="match status" value="1"/>
</dbReference>